<dbReference type="RefSeq" id="WP_149620387.1">
    <property type="nucleotide sequence ID" value="NZ_VOBL01000018.1"/>
</dbReference>
<accession>A0A5B0E816</accession>
<evidence type="ECO:0000313" key="3">
    <source>
        <dbReference type="Proteomes" id="UP000323856"/>
    </source>
</evidence>
<keyword evidence="1" id="KW-1133">Transmembrane helix</keyword>
<reference evidence="2 3" key="1">
    <citation type="submission" date="2019-07" db="EMBL/GenBank/DDBJ databases">
        <title>Analysis of the biochemical properties, biological activity and biotechnological potential of siderophores and biosurfactants produced by Antarctic psychrotolerant bacteria.</title>
        <authorList>
            <person name="Styczynski M."/>
            <person name="Krucon T."/>
            <person name="Decewicz P."/>
            <person name="Dziewit L."/>
        </authorList>
    </citation>
    <scope>NUCLEOTIDE SEQUENCE [LARGE SCALE GENOMIC DNA]</scope>
    <source>
        <strain evidence="2 3">ANT_H27</strain>
    </source>
</reference>
<dbReference type="EMBL" id="VOBL01000018">
    <property type="protein sequence ID" value="KAA0974422.1"/>
    <property type="molecule type" value="Genomic_DNA"/>
</dbReference>
<evidence type="ECO:0000256" key="1">
    <source>
        <dbReference type="SAM" id="Phobius"/>
    </source>
</evidence>
<name>A0A5B0E816_9MICC</name>
<keyword evidence="1" id="KW-0472">Membrane</keyword>
<dbReference type="Pfam" id="PF08592">
    <property type="entry name" value="Anthrone_oxy"/>
    <property type="match status" value="1"/>
</dbReference>
<dbReference type="OrthoDB" id="4827927at2"/>
<feature type="transmembrane region" description="Helical" evidence="1">
    <location>
        <begin position="53"/>
        <end position="76"/>
    </location>
</feature>
<dbReference type="InterPro" id="IPR013901">
    <property type="entry name" value="Anthrone_oxy"/>
</dbReference>
<keyword evidence="1" id="KW-0812">Transmembrane</keyword>
<proteinExistence type="predicted"/>
<feature type="transmembrane region" description="Helical" evidence="1">
    <location>
        <begin position="6"/>
        <end position="32"/>
    </location>
</feature>
<gene>
    <name evidence="2" type="ORF">FQ154_15325</name>
</gene>
<sequence>MSEVLLMTLTIVTSACSAISGGVYFSFAAIIMPALRRVQPHEAVSAMQSMNVAAVRWPFMIIFFGSLIGSVALVVMDMATDNWGPASIVRVIGAALGIAAFSITVLGNVRLNNQLGSENGNGSAADSWKSFHIPWSRFNLARAILSMAVPVVLGYSLVI</sequence>
<evidence type="ECO:0000313" key="2">
    <source>
        <dbReference type="EMBL" id="KAA0974422.1"/>
    </source>
</evidence>
<protein>
    <submittedName>
        <fullName evidence="2">DUF1772 domain-containing protein</fullName>
    </submittedName>
</protein>
<organism evidence="2 3">
    <name type="scientific">Paeniglutamicibacter gangotriensis</name>
    <dbReference type="NCBI Taxonomy" id="254787"/>
    <lineage>
        <taxon>Bacteria</taxon>
        <taxon>Bacillati</taxon>
        <taxon>Actinomycetota</taxon>
        <taxon>Actinomycetes</taxon>
        <taxon>Micrococcales</taxon>
        <taxon>Micrococcaceae</taxon>
        <taxon>Paeniglutamicibacter</taxon>
    </lineage>
</organism>
<dbReference type="AlphaFoldDB" id="A0A5B0E816"/>
<dbReference type="Proteomes" id="UP000323856">
    <property type="component" value="Unassembled WGS sequence"/>
</dbReference>
<feature type="transmembrane region" description="Helical" evidence="1">
    <location>
        <begin position="88"/>
        <end position="109"/>
    </location>
</feature>
<comment type="caution">
    <text evidence="2">The sequence shown here is derived from an EMBL/GenBank/DDBJ whole genome shotgun (WGS) entry which is preliminary data.</text>
</comment>